<gene>
    <name evidence="10" type="ORF">CC78DRAFT_564548</name>
</gene>
<dbReference type="PROSITE" id="PS00463">
    <property type="entry name" value="ZN2_CY6_FUNGAL_1"/>
    <property type="match status" value="1"/>
</dbReference>
<dbReference type="InterPro" id="IPR050987">
    <property type="entry name" value="AtrR-like"/>
</dbReference>
<evidence type="ECO:0000313" key="10">
    <source>
        <dbReference type="EMBL" id="KAF2269872.1"/>
    </source>
</evidence>
<accession>A0A9P4TQ14</accession>
<dbReference type="Pfam" id="PF00172">
    <property type="entry name" value="Zn_clus"/>
    <property type="match status" value="1"/>
</dbReference>
<dbReference type="InterPro" id="IPR007219">
    <property type="entry name" value="XnlR_reg_dom"/>
</dbReference>
<sequence>MPGILPMKVIKVGSNAQTRIAQACDRCRSKKIRCDGIRPSCTQCVNVGFECKTSDKLSRRAFPRGYTESLEERVRCLEAEVRDLKQLLDEKDEKIDMLSRIHPHSPQGNPAPKRSPVSPSPVFDNREESQDKEEVFKVEQSPLLLDDDNRDTYFVGNSGGRTLIEAFKQRAQEAGRSCSEVNSNAFFGTGSKSLAARSPTRIVSYKAPPRLVSDQMINIFFQEWAPLFPVLHRPTFLSLYEQYVASPETMTDKKSIAKLNLVFGIAALSSDPRDGQDVESFEAQWQSAIESFLMDNDVATLQCLVLAQIYCLLKADYAKLLKYKGLAVGLSQRLGLHQSQKRFALSALTSETRKKVFWSLYTVDCLSAAHLGLPKFLKEEDVHCEYPVDADDEYVTEKGFLPTLPGEYTKLSSALALFRVSRILSKVLTELYPTSASHEISFRTIASLADELEEWSNNLAPHLKLTFQQDKPSTNVTSSRSPILSLAYHHIRALIYRPAIIANLGARASSAIVAVGDSCKHIVQIVQLLDERKLSFSFCLNRNEVLVQSGFGLLFQTLNLNRDGKLIKDCNRLICAVIEMLERGTASGALDFRRLGCSMISISHAEQIPHPSISRHNSEGNMSVPMDTFRATQESLKAIAARFSPVSSKAGRPDPKEPRRATLPAISPSMGIHANPSSTSLSSIRSEPPVARSEPTLSPLSHRSTLSIFSKRRASNSIRQNPNIDYLSFGPDPLANYPFANNGCGKTEVSPSDWERLLSSLDNGQTNIYDTIYGGPPADALLDCPPLSAGAETNLTWSPSVWNWGNLSDQAPPQSVLSFSEESLTSGEDFGNCGDFNASPPANERIYQGIMIPDMSTPNSTIGLAGLDGNFGL</sequence>
<dbReference type="EMBL" id="ML986581">
    <property type="protein sequence ID" value="KAF2269872.1"/>
    <property type="molecule type" value="Genomic_DNA"/>
</dbReference>
<dbReference type="InterPro" id="IPR001138">
    <property type="entry name" value="Zn2Cys6_DnaBD"/>
</dbReference>
<dbReference type="GO" id="GO:0005634">
    <property type="term" value="C:nucleus"/>
    <property type="evidence" value="ECO:0007669"/>
    <property type="project" value="UniProtKB-SubCell"/>
</dbReference>
<keyword evidence="11" id="KW-1185">Reference proteome</keyword>
<comment type="subcellular location">
    <subcellularLocation>
        <location evidence="1">Nucleus</location>
    </subcellularLocation>
</comment>
<keyword evidence="2" id="KW-0479">Metal-binding</keyword>
<dbReference type="GO" id="GO:0000981">
    <property type="term" value="F:DNA-binding transcription factor activity, RNA polymerase II-specific"/>
    <property type="evidence" value="ECO:0007669"/>
    <property type="project" value="InterPro"/>
</dbReference>
<dbReference type="PROSITE" id="PS50048">
    <property type="entry name" value="ZN2_CY6_FUNGAL_2"/>
    <property type="match status" value="1"/>
</dbReference>
<protein>
    <submittedName>
        <fullName evidence="10">Transcriptional activator protein-like protein acu-15</fullName>
    </submittedName>
</protein>
<dbReference type="SMART" id="SM00066">
    <property type="entry name" value="GAL4"/>
    <property type="match status" value="1"/>
</dbReference>
<feature type="domain" description="Zn(2)-C6 fungal-type" evidence="9">
    <location>
        <begin position="23"/>
        <end position="53"/>
    </location>
</feature>
<keyword evidence="7" id="KW-0539">Nucleus</keyword>
<proteinExistence type="predicted"/>
<evidence type="ECO:0000259" key="9">
    <source>
        <dbReference type="PROSITE" id="PS50048"/>
    </source>
</evidence>
<evidence type="ECO:0000256" key="7">
    <source>
        <dbReference type="ARBA" id="ARBA00023242"/>
    </source>
</evidence>
<evidence type="ECO:0000313" key="11">
    <source>
        <dbReference type="Proteomes" id="UP000800093"/>
    </source>
</evidence>
<dbReference type="FunFam" id="4.10.240.10:FF:000007">
    <property type="entry name" value="C6 transcription factor FacB"/>
    <property type="match status" value="1"/>
</dbReference>
<dbReference type="PANTHER" id="PTHR46910">
    <property type="entry name" value="TRANSCRIPTION FACTOR PDR1"/>
    <property type="match status" value="1"/>
</dbReference>
<dbReference type="PANTHER" id="PTHR46910:SF12">
    <property type="entry name" value="REGULATORY PROTEIN CAT8"/>
    <property type="match status" value="1"/>
</dbReference>
<organism evidence="10 11">
    <name type="scientific">Lojkania enalia</name>
    <dbReference type="NCBI Taxonomy" id="147567"/>
    <lineage>
        <taxon>Eukaryota</taxon>
        <taxon>Fungi</taxon>
        <taxon>Dikarya</taxon>
        <taxon>Ascomycota</taxon>
        <taxon>Pezizomycotina</taxon>
        <taxon>Dothideomycetes</taxon>
        <taxon>Pleosporomycetidae</taxon>
        <taxon>Pleosporales</taxon>
        <taxon>Pleosporales incertae sedis</taxon>
        <taxon>Lojkania</taxon>
    </lineage>
</organism>
<dbReference type="Pfam" id="PF04082">
    <property type="entry name" value="Fungal_trans"/>
    <property type="match status" value="1"/>
</dbReference>
<keyword evidence="5" id="KW-0238">DNA-binding</keyword>
<dbReference type="InterPro" id="IPR036864">
    <property type="entry name" value="Zn2-C6_fun-type_DNA-bd_sf"/>
</dbReference>
<dbReference type="SMART" id="SM00906">
    <property type="entry name" value="Fungal_trans"/>
    <property type="match status" value="1"/>
</dbReference>
<dbReference type="GO" id="GO:0006351">
    <property type="term" value="P:DNA-templated transcription"/>
    <property type="evidence" value="ECO:0007669"/>
    <property type="project" value="InterPro"/>
</dbReference>
<evidence type="ECO:0000256" key="3">
    <source>
        <dbReference type="ARBA" id="ARBA00022833"/>
    </source>
</evidence>
<evidence type="ECO:0000256" key="8">
    <source>
        <dbReference type="SAM" id="MobiDB-lite"/>
    </source>
</evidence>
<reference evidence="11" key="1">
    <citation type="journal article" date="2020" name="Stud. Mycol.">
        <title>101 Dothideomycetes genomes: A test case for predicting lifestyles and emergence of pathogens.</title>
        <authorList>
            <person name="Haridas S."/>
            <person name="Albert R."/>
            <person name="Binder M."/>
            <person name="Bloem J."/>
            <person name="LaButti K."/>
            <person name="Salamov A."/>
            <person name="Andreopoulos B."/>
            <person name="Baker S."/>
            <person name="Barry K."/>
            <person name="Bills G."/>
            <person name="Bluhm B."/>
            <person name="Cannon C."/>
            <person name="Castanera R."/>
            <person name="Culley D."/>
            <person name="Daum C."/>
            <person name="Ezra D."/>
            <person name="Gonzalez J."/>
            <person name="Henrissat B."/>
            <person name="Kuo A."/>
            <person name="Liang C."/>
            <person name="Lipzen A."/>
            <person name="Lutzoni F."/>
            <person name="Magnuson J."/>
            <person name="Mondo S."/>
            <person name="Nolan M."/>
            <person name="Ohm R."/>
            <person name="Pangilinan J."/>
            <person name="Park H.-J."/>
            <person name="Ramirez L."/>
            <person name="Alfaro M."/>
            <person name="Sun H."/>
            <person name="Tritt A."/>
            <person name="Yoshinaga Y."/>
            <person name="Zwiers L.-H."/>
            <person name="Turgeon B."/>
            <person name="Goodwin S."/>
            <person name="Spatafora J."/>
            <person name="Crous P."/>
            <person name="Grigoriev I."/>
        </authorList>
    </citation>
    <scope>NUCLEOTIDE SEQUENCE [LARGE SCALE GENOMIC DNA]</scope>
    <source>
        <strain evidence="11">CBS 304.66</strain>
    </source>
</reference>
<evidence type="ECO:0000256" key="4">
    <source>
        <dbReference type="ARBA" id="ARBA00023015"/>
    </source>
</evidence>
<dbReference type="AlphaFoldDB" id="A0A9P4TQ14"/>
<feature type="compositionally biased region" description="Basic and acidic residues" evidence="8">
    <location>
        <begin position="651"/>
        <end position="660"/>
    </location>
</feature>
<dbReference type="Gene3D" id="4.10.240.10">
    <property type="entry name" value="Zn(2)-C6 fungal-type DNA-binding domain"/>
    <property type="match status" value="1"/>
</dbReference>
<dbReference type="GO" id="GO:0008270">
    <property type="term" value="F:zinc ion binding"/>
    <property type="evidence" value="ECO:0007669"/>
    <property type="project" value="InterPro"/>
</dbReference>
<keyword evidence="6" id="KW-0804">Transcription</keyword>
<dbReference type="CDD" id="cd12148">
    <property type="entry name" value="fungal_TF_MHR"/>
    <property type="match status" value="1"/>
</dbReference>
<feature type="region of interest" description="Disordered" evidence="8">
    <location>
        <begin position="100"/>
        <end position="132"/>
    </location>
</feature>
<evidence type="ECO:0000256" key="2">
    <source>
        <dbReference type="ARBA" id="ARBA00022723"/>
    </source>
</evidence>
<name>A0A9P4TQ14_9PLEO</name>
<evidence type="ECO:0000256" key="1">
    <source>
        <dbReference type="ARBA" id="ARBA00004123"/>
    </source>
</evidence>
<dbReference type="OrthoDB" id="1924787at2759"/>
<dbReference type="SUPFAM" id="SSF57701">
    <property type="entry name" value="Zn2/Cys6 DNA-binding domain"/>
    <property type="match status" value="1"/>
</dbReference>
<evidence type="ECO:0000256" key="6">
    <source>
        <dbReference type="ARBA" id="ARBA00023163"/>
    </source>
</evidence>
<feature type="compositionally biased region" description="Polar residues" evidence="8">
    <location>
        <begin position="675"/>
        <end position="685"/>
    </location>
</feature>
<feature type="region of interest" description="Disordered" evidence="8">
    <location>
        <begin position="643"/>
        <end position="699"/>
    </location>
</feature>
<dbReference type="CDD" id="cd00067">
    <property type="entry name" value="GAL4"/>
    <property type="match status" value="1"/>
</dbReference>
<keyword evidence="4" id="KW-0805">Transcription regulation</keyword>
<comment type="caution">
    <text evidence="10">The sequence shown here is derived from an EMBL/GenBank/DDBJ whole genome shotgun (WGS) entry which is preliminary data.</text>
</comment>
<dbReference type="Proteomes" id="UP000800093">
    <property type="component" value="Unassembled WGS sequence"/>
</dbReference>
<dbReference type="CDD" id="cd15485">
    <property type="entry name" value="ZIP_Cat8"/>
    <property type="match status" value="1"/>
</dbReference>
<keyword evidence="3" id="KW-0862">Zinc</keyword>
<dbReference type="GO" id="GO:0003677">
    <property type="term" value="F:DNA binding"/>
    <property type="evidence" value="ECO:0007669"/>
    <property type="project" value="UniProtKB-KW"/>
</dbReference>
<evidence type="ECO:0000256" key="5">
    <source>
        <dbReference type="ARBA" id="ARBA00023125"/>
    </source>
</evidence>